<organism evidence="1 2">
    <name type="scientific">Pelolinea submarina</name>
    <dbReference type="NCBI Taxonomy" id="913107"/>
    <lineage>
        <taxon>Bacteria</taxon>
        <taxon>Bacillati</taxon>
        <taxon>Chloroflexota</taxon>
        <taxon>Anaerolineae</taxon>
        <taxon>Anaerolineales</taxon>
        <taxon>Anaerolineaceae</taxon>
        <taxon>Pelolinea</taxon>
    </lineage>
</organism>
<reference evidence="1 2" key="1">
    <citation type="submission" date="2018-08" db="EMBL/GenBank/DDBJ databases">
        <title>Genomic Encyclopedia of Type Strains, Phase IV (KMG-IV): sequencing the most valuable type-strain genomes for metagenomic binning, comparative biology and taxonomic classification.</title>
        <authorList>
            <person name="Goeker M."/>
        </authorList>
    </citation>
    <scope>NUCLEOTIDE SEQUENCE [LARGE SCALE GENOMIC DNA]</scope>
    <source>
        <strain evidence="1 2">DSM 23923</strain>
    </source>
</reference>
<accession>A0A347ZV74</accession>
<dbReference type="OrthoDB" id="165737at2"/>
<evidence type="ECO:0000313" key="1">
    <source>
        <dbReference type="EMBL" id="REG10209.1"/>
    </source>
</evidence>
<sequence>MAEQPETNIESIVETEDNFFYTAEEPDGEITYHLQFNNVTMHFFTEEWQTALDFLEKVVAASKKLK</sequence>
<protein>
    <submittedName>
        <fullName evidence="1">Uncharacterized protein</fullName>
    </submittedName>
</protein>
<evidence type="ECO:0000313" key="2">
    <source>
        <dbReference type="Proteomes" id="UP000256388"/>
    </source>
</evidence>
<comment type="caution">
    <text evidence="1">The sequence shown here is derived from an EMBL/GenBank/DDBJ whole genome shotgun (WGS) entry which is preliminary data.</text>
</comment>
<name>A0A347ZV74_9CHLR</name>
<dbReference type="Proteomes" id="UP000256388">
    <property type="component" value="Unassembled WGS sequence"/>
</dbReference>
<keyword evidence="2" id="KW-1185">Reference proteome</keyword>
<proteinExistence type="predicted"/>
<gene>
    <name evidence="1" type="ORF">DFR64_0060</name>
</gene>
<dbReference type="EMBL" id="QUMS01000001">
    <property type="protein sequence ID" value="REG10209.1"/>
    <property type="molecule type" value="Genomic_DNA"/>
</dbReference>
<dbReference type="AlphaFoldDB" id="A0A347ZV74"/>
<dbReference type="RefSeq" id="WP_116223404.1">
    <property type="nucleotide sequence ID" value="NZ_AP018437.1"/>
</dbReference>